<keyword evidence="2" id="KW-1185">Reference proteome</keyword>
<dbReference type="EMBL" id="JNBS01000147">
    <property type="protein sequence ID" value="OQS07718.1"/>
    <property type="molecule type" value="Genomic_DNA"/>
</dbReference>
<gene>
    <name evidence="1" type="ORF">THRCLA_00288</name>
</gene>
<name>A0A1W0ABZ4_9STRA</name>
<evidence type="ECO:0000313" key="2">
    <source>
        <dbReference type="Proteomes" id="UP000243217"/>
    </source>
</evidence>
<organism evidence="1 2">
    <name type="scientific">Thraustotheca clavata</name>
    <dbReference type="NCBI Taxonomy" id="74557"/>
    <lineage>
        <taxon>Eukaryota</taxon>
        <taxon>Sar</taxon>
        <taxon>Stramenopiles</taxon>
        <taxon>Oomycota</taxon>
        <taxon>Saprolegniomycetes</taxon>
        <taxon>Saprolegniales</taxon>
        <taxon>Achlyaceae</taxon>
        <taxon>Thraustotheca</taxon>
    </lineage>
</organism>
<dbReference type="AlphaFoldDB" id="A0A1W0ABZ4"/>
<protein>
    <submittedName>
        <fullName evidence="1">Uncharacterized protein</fullName>
    </submittedName>
</protein>
<accession>A0A1W0ABZ4</accession>
<dbReference type="Proteomes" id="UP000243217">
    <property type="component" value="Unassembled WGS sequence"/>
</dbReference>
<dbReference type="OrthoDB" id="77956at2759"/>
<comment type="caution">
    <text evidence="1">The sequence shown here is derived from an EMBL/GenBank/DDBJ whole genome shotgun (WGS) entry which is preliminary data.</text>
</comment>
<sequence length="176" mass="21001">MRMSLSLSRQVLLRDIEFDQVVRTIRATSFAWNIRMFTQYCWVDWNKTYELSVTIKRQNRCLKNYFDNAAMYWEPLLRNSDINDITSGPFKSAIYTAMFDTINNTTRGQTWLASLWLPMIEINEEVALWKLHGLTRWQTQLTNYYEQGLQQDLIIENALGIRQRVTIHKLLSYNFV</sequence>
<evidence type="ECO:0000313" key="1">
    <source>
        <dbReference type="EMBL" id="OQS07718.1"/>
    </source>
</evidence>
<reference evidence="1 2" key="1">
    <citation type="journal article" date="2014" name="Genome Biol. Evol.">
        <title>The secreted proteins of Achlya hypogyna and Thraustotheca clavata identify the ancestral oomycete secretome and reveal gene acquisitions by horizontal gene transfer.</title>
        <authorList>
            <person name="Misner I."/>
            <person name="Blouin N."/>
            <person name="Leonard G."/>
            <person name="Richards T.A."/>
            <person name="Lane C.E."/>
        </authorList>
    </citation>
    <scope>NUCLEOTIDE SEQUENCE [LARGE SCALE GENOMIC DNA]</scope>
    <source>
        <strain evidence="1 2">ATCC 34112</strain>
    </source>
</reference>
<proteinExistence type="predicted"/>